<evidence type="ECO:0008006" key="3">
    <source>
        <dbReference type="Google" id="ProtNLM"/>
    </source>
</evidence>
<protein>
    <recommendedName>
        <fullName evidence="3">DUF2073 domain-containing protein</fullName>
    </recommendedName>
</protein>
<proteinExistence type="predicted"/>
<name>A0A1I4SZL9_9EURY</name>
<dbReference type="InterPro" id="IPR012017">
    <property type="entry name" value="OapB-like"/>
</dbReference>
<dbReference type="Proteomes" id="UP000198535">
    <property type="component" value="Unassembled WGS sequence"/>
</dbReference>
<organism evidence="1 2">
    <name type="scientific">Methanolobus profundi</name>
    <dbReference type="NCBI Taxonomy" id="487685"/>
    <lineage>
        <taxon>Archaea</taxon>
        <taxon>Methanobacteriati</taxon>
        <taxon>Methanobacteriota</taxon>
        <taxon>Stenosarchaea group</taxon>
        <taxon>Methanomicrobia</taxon>
        <taxon>Methanosarcinales</taxon>
        <taxon>Methanosarcinaceae</taxon>
        <taxon>Methanolobus</taxon>
    </lineage>
</organism>
<gene>
    <name evidence="1" type="ORF">SAMN04488696_2101</name>
</gene>
<accession>A0A1I4SZL9</accession>
<dbReference type="PIRSF" id="PIRSF004977">
    <property type="entry name" value="UCP004977"/>
    <property type="match status" value="1"/>
</dbReference>
<dbReference type="EMBL" id="FOUJ01000004">
    <property type="protein sequence ID" value="SFM69912.1"/>
    <property type="molecule type" value="Genomic_DNA"/>
</dbReference>
<keyword evidence="2" id="KW-1185">Reference proteome</keyword>
<dbReference type="STRING" id="487685.SAMN04488696_2101"/>
<dbReference type="AlphaFoldDB" id="A0A1I4SZL9"/>
<evidence type="ECO:0000313" key="1">
    <source>
        <dbReference type="EMBL" id="SFM69912.1"/>
    </source>
</evidence>
<reference evidence="2" key="1">
    <citation type="submission" date="2016-10" db="EMBL/GenBank/DDBJ databases">
        <authorList>
            <person name="Varghese N."/>
            <person name="Submissions S."/>
        </authorList>
    </citation>
    <scope>NUCLEOTIDE SEQUENCE [LARGE SCALE GENOMIC DNA]</scope>
    <source>
        <strain evidence="2">Mob M</strain>
    </source>
</reference>
<evidence type="ECO:0000313" key="2">
    <source>
        <dbReference type="Proteomes" id="UP000198535"/>
    </source>
</evidence>
<sequence>MIPMQGFQMDLVSEHRLSTMSPVEKVRFIIDEVKSGKILVLEKGLSPEEEAHLIEMTMTLIEPDGFSGIEMESYPSEVDTSFIGKILKKNALKSRLTVIGPADQLKTLKKDRDMISALISTTK</sequence>
<dbReference type="Pfam" id="PF09846">
    <property type="entry name" value="OapB"/>
    <property type="match status" value="1"/>
</dbReference>